<dbReference type="GeneID" id="39984014"/>
<dbReference type="EMBL" id="NBCO01000008">
    <property type="protein sequence ID" value="ORC90571.1"/>
    <property type="molecule type" value="Genomic_DNA"/>
</dbReference>
<evidence type="ECO:0000256" key="1">
    <source>
        <dbReference type="SAM" id="Phobius"/>
    </source>
</evidence>
<sequence>MFSRRVLLGRSAGRTSSMLLSPISRSVNIRNNTCMSVTALQCNKRPITQLATNLTAHSLQLQGCLSLSTLLYSPLGTAFLLLLAYNVVVIGTKHVVYTIEITGKDYVQDQQLHQIMKYGIFACVLLAMEVLFVEV</sequence>
<reference evidence="2 3" key="1">
    <citation type="submission" date="2017-03" db="EMBL/GenBank/DDBJ databases">
        <title>An alternative strategy for trypanosome survival in the mammalian bloodstream revealed through genome and transcriptome analysis of the ubiquitous bovine parasite Trypanosoma (Megatrypanum) theileri.</title>
        <authorList>
            <person name="Kelly S."/>
            <person name="Ivens A."/>
            <person name="Mott A."/>
            <person name="O'Neill E."/>
            <person name="Emms D."/>
            <person name="Macleod O."/>
            <person name="Voorheis P."/>
            <person name="Matthews J."/>
            <person name="Matthews K."/>
            <person name="Carrington M."/>
        </authorList>
    </citation>
    <scope>NUCLEOTIDE SEQUENCE [LARGE SCALE GENOMIC DNA]</scope>
    <source>
        <strain evidence="2">Edinburgh</strain>
    </source>
</reference>
<keyword evidence="1" id="KW-1133">Transmembrane helix</keyword>
<gene>
    <name evidence="2" type="ORF">TM35_000083690</name>
</gene>
<organism evidence="2 3">
    <name type="scientific">Trypanosoma theileri</name>
    <dbReference type="NCBI Taxonomy" id="67003"/>
    <lineage>
        <taxon>Eukaryota</taxon>
        <taxon>Discoba</taxon>
        <taxon>Euglenozoa</taxon>
        <taxon>Kinetoplastea</taxon>
        <taxon>Metakinetoplastina</taxon>
        <taxon>Trypanosomatida</taxon>
        <taxon>Trypanosomatidae</taxon>
        <taxon>Trypanosoma</taxon>
    </lineage>
</organism>
<dbReference type="RefSeq" id="XP_028884637.1">
    <property type="nucleotide sequence ID" value="XM_029024234.1"/>
</dbReference>
<dbReference type="OrthoDB" id="261906at2759"/>
<protein>
    <recommendedName>
        <fullName evidence="4">Succinate dehydrogenase cytochrome B subunit</fullName>
    </recommendedName>
</protein>
<dbReference type="Proteomes" id="UP000192257">
    <property type="component" value="Unassembled WGS sequence"/>
</dbReference>
<keyword evidence="1" id="KW-0472">Membrane</keyword>
<dbReference type="AlphaFoldDB" id="A0A1X0P172"/>
<evidence type="ECO:0000313" key="2">
    <source>
        <dbReference type="EMBL" id="ORC90571.1"/>
    </source>
</evidence>
<feature type="transmembrane region" description="Helical" evidence="1">
    <location>
        <begin position="70"/>
        <end position="95"/>
    </location>
</feature>
<name>A0A1X0P172_9TRYP</name>
<comment type="caution">
    <text evidence="2">The sequence shown here is derived from an EMBL/GenBank/DDBJ whole genome shotgun (WGS) entry which is preliminary data.</text>
</comment>
<keyword evidence="1" id="KW-0812">Transmembrane</keyword>
<dbReference type="VEuPathDB" id="TriTrypDB:TM35_000083690"/>
<evidence type="ECO:0008006" key="4">
    <source>
        <dbReference type="Google" id="ProtNLM"/>
    </source>
</evidence>
<keyword evidence="3" id="KW-1185">Reference proteome</keyword>
<accession>A0A1X0P172</accession>
<feature type="transmembrane region" description="Helical" evidence="1">
    <location>
        <begin position="115"/>
        <end position="133"/>
    </location>
</feature>
<proteinExistence type="predicted"/>
<evidence type="ECO:0000313" key="3">
    <source>
        <dbReference type="Proteomes" id="UP000192257"/>
    </source>
</evidence>